<comment type="caution">
    <text evidence="4">The sequence shown here is derived from an EMBL/GenBank/DDBJ whole genome shotgun (WGS) entry which is preliminary data.</text>
</comment>
<keyword evidence="1 2" id="KW-0443">Lipid metabolism</keyword>
<dbReference type="Pfam" id="PF01734">
    <property type="entry name" value="Patatin"/>
    <property type="match status" value="1"/>
</dbReference>
<evidence type="ECO:0000259" key="3">
    <source>
        <dbReference type="PROSITE" id="PS51635"/>
    </source>
</evidence>
<dbReference type="InterPro" id="IPR002641">
    <property type="entry name" value="PNPLA_dom"/>
</dbReference>
<dbReference type="Gene3D" id="3.40.1090.10">
    <property type="entry name" value="Cytosolic phospholipase A2 catalytic domain"/>
    <property type="match status" value="2"/>
</dbReference>
<dbReference type="CDD" id="cd07207">
    <property type="entry name" value="Pat_ExoU_VipD_like"/>
    <property type="match status" value="1"/>
</dbReference>
<proteinExistence type="predicted"/>
<name>A0ABW4ZGX7_9SPHI</name>
<dbReference type="RefSeq" id="WP_255899696.1">
    <property type="nucleotide sequence ID" value="NZ_JAFMZO010000001.1"/>
</dbReference>
<dbReference type="Proteomes" id="UP001597387">
    <property type="component" value="Unassembled WGS sequence"/>
</dbReference>
<dbReference type="PROSITE" id="PS51635">
    <property type="entry name" value="PNPLA"/>
    <property type="match status" value="1"/>
</dbReference>
<evidence type="ECO:0000256" key="2">
    <source>
        <dbReference type="PROSITE-ProRule" id="PRU01161"/>
    </source>
</evidence>
<feature type="short sequence motif" description="GXGXXG" evidence="2">
    <location>
        <begin position="32"/>
        <end position="37"/>
    </location>
</feature>
<gene>
    <name evidence="4" type="ORF">ACFSJU_02765</name>
</gene>
<evidence type="ECO:0000256" key="1">
    <source>
        <dbReference type="ARBA" id="ARBA00023098"/>
    </source>
</evidence>
<feature type="short sequence motif" description="DGA/G" evidence="2">
    <location>
        <begin position="214"/>
        <end position="216"/>
    </location>
</feature>
<dbReference type="PANTHER" id="PTHR46394">
    <property type="entry name" value="ANNEXIN"/>
    <property type="match status" value="1"/>
</dbReference>
<accession>A0ABW4ZGX7</accession>
<protein>
    <submittedName>
        <fullName evidence="4">Patatin-like phospholipase family protein</fullName>
    </submittedName>
</protein>
<organism evidence="4 5">
    <name type="scientific">Paradesertivirga mongoliensis</name>
    <dbReference type="NCBI Taxonomy" id="2100740"/>
    <lineage>
        <taxon>Bacteria</taxon>
        <taxon>Pseudomonadati</taxon>
        <taxon>Bacteroidota</taxon>
        <taxon>Sphingobacteriia</taxon>
        <taxon>Sphingobacteriales</taxon>
        <taxon>Sphingobacteriaceae</taxon>
        <taxon>Paradesertivirga</taxon>
    </lineage>
</organism>
<dbReference type="SUPFAM" id="SSF52151">
    <property type="entry name" value="FabD/lysophospholipase-like"/>
    <property type="match status" value="1"/>
</dbReference>
<keyword evidence="2" id="KW-0442">Lipid degradation</keyword>
<feature type="short sequence motif" description="GXSXG" evidence="2">
    <location>
        <begin position="61"/>
        <end position="65"/>
    </location>
</feature>
<dbReference type="InterPro" id="IPR016035">
    <property type="entry name" value="Acyl_Trfase/lysoPLipase"/>
</dbReference>
<reference evidence="5" key="1">
    <citation type="journal article" date="2019" name="Int. J. Syst. Evol. Microbiol.">
        <title>The Global Catalogue of Microorganisms (GCM) 10K type strain sequencing project: providing services to taxonomists for standard genome sequencing and annotation.</title>
        <authorList>
            <consortium name="The Broad Institute Genomics Platform"/>
            <consortium name="The Broad Institute Genome Sequencing Center for Infectious Disease"/>
            <person name="Wu L."/>
            <person name="Ma J."/>
        </authorList>
    </citation>
    <scope>NUCLEOTIDE SEQUENCE [LARGE SCALE GENOMIC DNA]</scope>
    <source>
        <strain evidence="5">KCTC 42217</strain>
    </source>
</reference>
<feature type="domain" description="PNPLA" evidence="3">
    <location>
        <begin position="28"/>
        <end position="227"/>
    </location>
</feature>
<dbReference type="EMBL" id="JBHUHZ010000001">
    <property type="protein sequence ID" value="MFD2161295.1"/>
    <property type="molecule type" value="Genomic_DNA"/>
</dbReference>
<keyword evidence="5" id="KW-1185">Reference proteome</keyword>
<dbReference type="PANTHER" id="PTHR46394:SF1">
    <property type="entry name" value="PNPLA DOMAIN-CONTAINING PROTEIN"/>
    <property type="match status" value="1"/>
</dbReference>
<keyword evidence="2" id="KW-0378">Hydrolase</keyword>
<evidence type="ECO:0000313" key="4">
    <source>
        <dbReference type="EMBL" id="MFD2161295.1"/>
    </source>
</evidence>
<feature type="active site" description="Nucleophile" evidence="2">
    <location>
        <position position="63"/>
    </location>
</feature>
<sequence>MKPFRTLAILLGLVSTFSYAQVYPYKNLVFEGAGIRGIAYAGILEEFEKASLLDDIEKVGGTSAGAIIALPLALGYSAAEINNLIYTTDFNKFNDGRFIFFGGIHRMKKHYGWYRGDEFSDWLGRLIARKTGNAEITFSELHTQGYKDLYITATCLNKQKLLIFSHETYPNMKVKDAVRVSMSIPLYFQAVFIDSSGAVIKKPGKRTDLDVVVDGGIIGNFPIQMFDHTDAAGRVPNPETIGIRIDSDTQIEYDTKTKELAPIRITGFSVYMEAFYVMVLENLNRNALTDADWKRTISVSSANIGPRVKKLSATQKESLLNSGRKSARQFIEEMN</sequence>
<feature type="active site" description="Proton acceptor" evidence="2">
    <location>
        <position position="214"/>
    </location>
</feature>
<dbReference type="InterPro" id="IPR052580">
    <property type="entry name" value="Lipid_Hydrolase"/>
</dbReference>
<evidence type="ECO:0000313" key="5">
    <source>
        <dbReference type="Proteomes" id="UP001597387"/>
    </source>
</evidence>